<name>A0A557SXU6_9ARCH</name>
<protein>
    <submittedName>
        <fullName evidence="1">Uncharacterized protein</fullName>
    </submittedName>
</protein>
<sequence length="97" mass="11439">MNIAMITKTRERINLKLYDENLKILTNEIFEDIYTLNFFLQTIPKTFGQDKTLLIFNDLEKTSNVGDLSDKEADLEDYDHNVKLLLAKDENSYFIQE</sequence>
<comment type="caution">
    <text evidence="1">The sequence shown here is derived from an EMBL/GenBank/DDBJ whole genome shotgun (WGS) entry which is preliminary data.</text>
</comment>
<proteinExistence type="predicted"/>
<organism evidence="1 2">
    <name type="scientific">Candidatus Nitrosocosmicus arcticus</name>
    <dbReference type="NCBI Taxonomy" id="2035267"/>
    <lineage>
        <taxon>Archaea</taxon>
        <taxon>Nitrososphaerota</taxon>
        <taxon>Nitrososphaeria</taxon>
        <taxon>Nitrososphaerales</taxon>
        <taxon>Nitrososphaeraceae</taxon>
        <taxon>Candidatus Nitrosocosmicus</taxon>
    </lineage>
</organism>
<accession>A0A557SXU6</accession>
<dbReference type="EMBL" id="VOAH01000003">
    <property type="protein sequence ID" value="TVP41428.1"/>
    <property type="molecule type" value="Genomic_DNA"/>
</dbReference>
<dbReference type="AlphaFoldDB" id="A0A557SXU6"/>
<evidence type="ECO:0000313" key="1">
    <source>
        <dbReference type="EMBL" id="TVP41428.1"/>
    </source>
</evidence>
<dbReference type="Proteomes" id="UP000315289">
    <property type="component" value="Unassembled WGS sequence"/>
</dbReference>
<keyword evidence="2" id="KW-1185">Reference proteome</keyword>
<gene>
    <name evidence="1" type="ORF">NARC_30142</name>
</gene>
<reference evidence="1 2" key="1">
    <citation type="journal article" date="2019" name="Front. Microbiol.">
        <title>Ammonia Oxidation by the Arctic Terrestrial Thaumarchaeote Candidatus Nitrosocosmicus arcticus Is Stimulated by Increasing Temperatures.</title>
        <authorList>
            <person name="Alves R.J.E."/>
            <person name="Kerou M."/>
            <person name="Zappe A."/>
            <person name="Bittner R."/>
            <person name="Abby S.S."/>
            <person name="Schmidt H.A."/>
            <person name="Pfeifer K."/>
            <person name="Schleper C."/>
        </authorList>
    </citation>
    <scope>NUCLEOTIDE SEQUENCE [LARGE SCALE GENOMIC DNA]</scope>
    <source>
        <strain evidence="1 2">Kfb</strain>
    </source>
</reference>
<evidence type="ECO:0000313" key="2">
    <source>
        <dbReference type="Proteomes" id="UP000315289"/>
    </source>
</evidence>